<evidence type="ECO:0000313" key="2">
    <source>
        <dbReference type="EMBL" id="PGH14348.1"/>
    </source>
</evidence>
<evidence type="ECO:0000313" key="3">
    <source>
        <dbReference type="Proteomes" id="UP000224634"/>
    </source>
</evidence>
<dbReference type="InterPro" id="IPR051531">
    <property type="entry name" value="N-acetyltransferase"/>
</dbReference>
<evidence type="ECO:0000259" key="1">
    <source>
        <dbReference type="Pfam" id="PF13302"/>
    </source>
</evidence>
<dbReference type="PANTHER" id="PTHR43792">
    <property type="entry name" value="GNAT FAMILY, PUTATIVE (AFU_ORTHOLOGUE AFUA_3G00765)-RELATED-RELATED"/>
    <property type="match status" value="1"/>
</dbReference>
<dbReference type="EMBL" id="PDNA01000094">
    <property type="protein sequence ID" value="PGH14348.1"/>
    <property type="molecule type" value="Genomic_DNA"/>
</dbReference>
<protein>
    <recommendedName>
        <fullName evidence="1">N-acetyltransferase domain-containing protein</fullName>
    </recommendedName>
</protein>
<dbReference type="AlphaFoldDB" id="A0A2B7Y0L6"/>
<dbReference type="Gene3D" id="3.40.630.30">
    <property type="match status" value="1"/>
</dbReference>
<dbReference type="SUPFAM" id="SSF55729">
    <property type="entry name" value="Acyl-CoA N-acyltransferases (Nat)"/>
    <property type="match status" value="1"/>
</dbReference>
<dbReference type="GO" id="GO:0016747">
    <property type="term" value="F:acyltransferase activity, transferring groups other than amino-acyl groups"/>
    <property type="evidence" value="ECO:0007669"/>
    <property type="project" value="InterPro"/>
</dbReference>
<dbReference type="InterPro" id="IPR016181">
    <property type="entry name" value="Acyl_CoA_acyltransferase"/>
</dbReference>
<dbReference type="OrthoDB" id="4072826at2759"/>
<keyword evidence="3" id="KW-1185">Reference proteome</keyword>
<reference evidence="2 3" key="1">
    <citation type="submission" date="2017-10" db="EMBL/GenBank/DDBJ databases">
        <title>Comparative genomics in systemic dimorphic fungi from Ajellomycetaceae.</title>
        <authorList>
            <person name="Munoz J.F."/>
            <person name="Mcewen J.G."/>
            <person name="Clay O.K."/>
            <person name="Cuomo C.A."/>
        </authorList>
    </citation>
    <scope>NUCLEOTIDE SEQUENCE [LARGE SCALE GENOMIC DNA]</scope>
    <source>
        <strain evidence="2 3">UAMH7299</strain>
    </source>
</reference>
<dbReference type="Proteomes" id="UP000224634">
    <property type="component" value="Unassembled WGS sequence"/>
</dbReference>
<sequence length="218" mass="24234">MAENHAENQTHGEEAQRQQVLVDIIDKGEPIIRTERLFLRPLRDSDVPFVFGLRSIAEVMKYSSTQKPDDDITFTRGRLQSFNHPQSIGFIVHEAGPSSSCADPESAPKIGFPGVVLQCGKYEIGYIMHPDAWGKGYTTEAIGAMIDAWWRISAAFPPAAASPDAGDGSEAPDRDAVWALTHKLNVASNRVLEKCGFHAVREFDHHLGETIEWRIQRP</sequence>
<proteinExistence type="predicted"/>
<accession>A0A2B7Y0L6</accession>
<name>A0A2B7Y0L6_POLH7</name>
<dbReference type="Pfam" id="PF13302">
    <property type="entry name" value="Acetyltransf_3"/>
    <property type="match status" value="1"/>
</dbReference>
<organism evidence="2 3">
    <name type="scientific">Polytolypa hystricis (strain UAMH7299)</name>
    <dbReference type="NCBI Taxonomy" id="1447883"/>
    <lineage>
        <taxon>Eukaryota</taxon>
        <taxon>Fungi</taxon>
        <taxon>Dikarya</taxon>
        <taxon>Ascomycota</taxon>
        <taxon>Pezizomycotina</taxon>
        <taxon>Eurotiomycetes</taxon>
        <taxon>Eurotiomycetidae</taxon>
        <taxon>Onygenales</taxon>
        <taxon>Onygenales incertae sedis</taxon>
        <taxon>Polytolypa</taxon>
    </lineage>
</organism>
<gene>
    <name evidence="2" type="ORF">AJ80_05938</name>
</gene>
<dbReference type="InterPro" id="IPR000182">
    <property type="entry name" value="GNAT_dom"/>
</dbReference>
<comment type="caution">
    <text evidence="2">The sequence shown here is derived from an EMBL/GenBank/DDBJ whole genome shotgun (WGS) entry which is preliminary data.</text>
</comment>
<dbReference type="PANTHER" id="PTHR43792:SF1">
    <property type="entry name" value="N-ACETYLTRANSFERASE DOMAIN-CONTAINING PROTEIN"/>
    <property type="match status" value="1"/>
</dbReference>
<feature type="domain" description="N-acetyltransferase" evidence="1">
    <location>
        <begin position="36"/>
        <end position="198"/>
    </location>
</feature>